<protein>
    <recommendedName>
        <fullName evidence="5">L-threonine aldolase</fullName>
        <ecNumber evidence="5">4.1.2.48</ecNumber>
    </recommendedName>
</protein>
<name>A0A438AJY8_9RHOB</name>
<dbReference type="InterPro" id="IPR015424">
    <property type="entry name" value="PyrdxlP-dep_Trfase"/>
</dbReference>
<dbReference type="InterPro" id="IPR015421">
    <property type="entry name" value="PyrdxlP-dep_Trfase_major"/>
</dbReference>
<dbReference type="EMBL" id="RQXX01000001">
    <property type="protein sequence ID" value="RVV99123.1"/>
    <property type="molecule type" value="Genomic_DNA"/>
</dbReference>
<dbReference type="OrthoDB" id="9774495at2"/>
<dbReference type="Gene3D" id="3.40.640.10">
    <property type="entry name" value="Type I PLP-dependent aspartate aminotransferase-like (Major domain)"/>
    <property type="match status" value="1"/>
</dbReference>
<dbReference type="PIRSF" id="PIRSF038940">
    <property type="entry name" value="Low_specificity_LTA"/>
    <property type="match status" value="1"/>
</dbReference>
<evidence type="ECO:0000256" key="5">
    <source>
        <dbReference type="PIRNR" id="PIRNR038940"/>
    </source>
</evidence>
<dbReference type="PANTHER" id="PTHR48097:SF5">
    <property type="entry name" value="LOW SPECIFICITY L-THREONINE ALDOLASE"/>
    <property type="match status" value="1"/>
</dbReference>
<evidence type="ECO:0000259" key="6">
    <source>
        <dbReference type="Pfam" id="PF01212"/>
    </source>
</evidence>
<comment type="catalytic activity">
    <reaction evidence="5">
        <text>L-threonine = acetaldehyde + glycine</text>
        <dbReference type="Rhea" id="RHEA:19625"/>
        <dbReference type="ChEBI" id="CHEBI:15343"/>
        <dbReference type="ChEBI" id="CHEBI:57305"/>
        <dbReference type="ChEBI" id="CHEBI:57926"/>
        <dbReference type="EC" id="4.1.2.48"/>
    </reaction>
</comment>
<dbReference type="PANTHER" id="PTHR48097">
    <property type="entry name" value="L-THREONINE ALDOLASE-RELATED"/>
    <property type="match status" value="1"/>
</dbReference>
<proteinExistence type="inferred from homology"/>
<dbReference type="Pfam" id="PF01212">
    <property type="entry name" value="Beta_elim_lyase"/>
    <property type="match status" value="1"/>
</dbReference>
<sequence>MNFASDNSSAAHPSVMEAVAAANRDYAMPYGKDPIMDRVRARLREVFEAPQAAVYLVATGTAANALALASYCQPFQAVFCHADAHINVDECGAPEFYTTGSKLVLTQGRDAKMTPEGLDAAIRTTGGAVHSVQPGIVSLTNSTENGTVYSAEETRALCDVAKSHGLPVHLDGARFANAVVATGASPAELSRKAGVDVVSFGGTKNGCLGVEAVVFFDPAKAWEFELRRKRGGHLFSKHRYLSAQMEAYLADDLWLDLARAANDAGRTLSDGISQAGGRLLHPTDANAVFAAFPRAAHRRLQDAGAAYYLWPGGQSLEGPDDELLSARMVCSWSTAPEETARFLELLHG</sequence>
<keyword evidence="4 5" id="KW-0663">Pyridoxal phosphate</keyword>
<dbReference type="Proteomes" id="UP000285908">
    <property type="component" value="Unassembled WGS sequence"/>
</dbReference>
<comment type="caution">
    <text evidence="7">The sequence shown here is derived from an EMBL/GenBank/DDBJ whole genome shotgun (WGS) entry which is preliminary data.</text>
</comment>
<comment type="function">
    <text evidence="5">Catalyzes the cleavage of L-allo-threonine and L-threonine to glycine and acetaldehyde.</text>
</comment>
<reference evidence="7 8" key="1">
    <citation type="submission" date="2018-11" db="EMBL/GenBank/DDBJ databases">
        <title>Mesobaculum littorinae gen. nov., sp. nov., isolated from Littorina scabra that represents a novel genus of the order Rhodobacteraceae.</title>
        <authorList>
            <person name="Li F."/>
        </authorList>
    </citation>
    <scope>NUCLEOTIDE SEQUENCE [LARGE SCALE GENOMIC DNA]</scope>
    <source>
        <strain evidence="7 8">M0103</strain>
    </source>
</reference>
<keyword evidence="5" id="KW-0456">Lyase</keyword>
<dbReference type="AlphaFoldDB" id="A0A438AJY8"/>
<evidence type="ECO:0000313" key="8">
    <source>
        <dbReference type="Proteomes" id="UP000285908"/>
    </source>
</evidence>
<dbReference type="GO" id="GO:0006567">
    <property type="term" value="P:L-threonine catabolic process"/>
    <property type="evidence" value="ECO:0007669"/>
    <property type="project" value="UniProtKB-UniRule"/>
</dbReference>
<comment type="cofactor">
    <cofactor evidence="1 5">
        <name>pyridoxal 5'-phosphate</name>
        <dbReference type="ChEBI" id="CHEBI:597326"/>
    </cofactor>
</comment>
<dbReference type="Gene3D" id="3.90.1150.10">
    <property type="entry name" value="Aspartate Aminotransferase, domain 1"/>
    <property type="match status" value="1"/>
</dbReference>
<evidence type="ECO:0000256" key="3">
    <source>
        <dbReference type="ARBA" id="ARBA00011881"/>
    </source>
</evidence>
<dbReference type="RefSeq" id="WP_127904564.1">
    <property type="nucleotide sequence ID" value="NZ_RQXX01000001.1"/>
</dbReference>
<evidence type="ECO:0000256" key="4">
    <source>
        <dbReference type="ARBA" id="ARBA00022898"/>
    </source>
</evidence>
<dbReference type="SUPFAM" id="SSF53383">
    <property type="entry name" value="PLP-dependent transferases"/>
    <property type="match status" value="1"/>
</dbReference>
<comment type="similarity">
    <text evidence="2 5">Belongs to the threonine aldolase family.</text>
</comment>
<dbReference type="InterPro" id="IPR001597">
    <property type="entry name" value="ArAA_b-elim_lyase/Thr_aldolase"/>
</dbReference>
<evidence type="ECO:0000313" key="7">
    <source>
        <dbReference type="EMBL" id="RVV99123.1"/>
    </source>
</evidence>
<dbReference type="InterPro" id="IPR015422">
    <property type="entry name" value="PyrdxlP-dep_Trfase_small"/>
</dbReference>
<dbReference type="GO" id="GO:0008732">
    <property type="term" value="F:L-allo-threonine aldolase activity"/>
    <property type="evidence" value="ECO:0007669"/>
    <property type="project" value="RHEA"/>
</dbReference>
<accession>A0A438AJY8</accession>
<gene>
    <name evidence="7" type="ORF">EKE94_00035</name>
</gene>
<organism evidence="7 8">
    <name type="scientific">Mesobaculum littorinae</name>
    <dbReference type="NCBI Taxonomy" id="2486419"/>
    <lineage>
        <taxon>Bacteria</taxon>
        <taxon>Pseudomonadati</taxon>
        <taxon>Pseudomonadota</taxon>
        <taxon>Alphaproteobacteria</taxon>
        <taxon>Rhodobacterales</taxon>
        <taxon>Roseobacteraceae</taxon>
        <taxon>Mesobaculum</taxon>
    </lineage>
</organism>
<comment type="catalytic activity">
    <reaction evidence="5">
        <text>L-allo-threonine = acetaldehyde + glycine</text>
        <dbReference type="Rhea" id="RHEA:26209"/>
        <dbReference type="ChEBI" id="CHEBI:15343"/>
        <dbReference type="ChEBI" id="CHEBI:57305"/>
        <dbReference type="ChEBI" id="CHEBI:58585"/>
        <dbReference type="EC" id="4.1.2.48"/>
    </reaction>
</comment>
<comment type="subunit">
    <text evidence="3">Homotetramer.</text>
</comment>
<keyword evidence="8" id="KW-1185">Reference proteome</keyword>
<dbReference type="InterPro" id="IPR026273">
    <property type="entry name" value="Low_specificity_L-TA_bact"/>
</dbReference>
<evidence type="ECO:0000256" key="1">
    <source>
        <dbReference type="ARBA" id="ARBA00001933"/>
    </source>
</evidence>
<feature type="domain" description="Aromatic amino acid beta-eliminating lyase/threonine aldolase" evidence="6">
    <location>
        <begin position="3"/>
        <end position="290"/>
    </location>
</feature>
<dbReference type="EC" id="4.1.2.48" evidence="5"/>
<evidence type="ECO:0000256" key="2">
    <source>
        <dbReference type="ARBA" id="ARBA00006966"/>
    </source>
</evidence>